<sequence length="93" mass="11021">MKGILFLEQLLEADHERLRKWKHFCTENEINFKGKIPKWFKLIENEVKEEGIGLETWNDINGNPVFGEDKKKVQSKNYKRIGSMYGQVFKNCS</sequence>
<gene>
    <name evidence="1" type="ORF">RhiirA4_464147</name>
</gene>
<protein>
    <submittedName>
        <fullName evidence="1">Uncharacterized protein</fullName>
    </submittedName>
</protein>
<dbReference type="Proteomes" id="UP000234323">
    <property type="component" value="Unassembled WGS sequence"/>
</dbReference>
<organism evidence="1 2">
    <name type="scientific">Rhizophagus irregularis</name>
    <dbReference type="NCBI Taxonomy" id="588596"/>
    <lineage>
        <taxon>Eukaryota</taxon>
        <taxon>Fungi</taxon>
        <taxon>Fungi incertae sedis</taxon>
        <taxon>Mucoromycota</taxon>
        <taxon>Glomeromycotina</taxon>
        <taxon>Glomeromycetes</taxon>
        <taxon>Glomerales</taxon>
        <taxon>Glomeraceae</taxon>
        <taxon>Rhizophagus</taxon>
    </lineage>
</organism>
<comment type="caution">
    <text evidence="1">The sequence shown here is derived from an EMBL/GenBank/DDBJ whole genome shotgun (WGS) entry which is preliminary data.</text>
</comment>
<dbReference type="EMBL" id="LLXI01000649">
    <property type="protein sequence ID" value="PKY48522.1"/>
    <property type="molecule type" value="Genomic_DNA"/>
</dbReference>
<proteinExistence type="predicted"/>
<name>A0A2I1GPE9_9GLOM</name>
<dbReference type="AlphaFoldDB" id="A0A2I1GPE9"/>
<evidence type="ECO:0000313" key="2">
    <source>
        <dbReference type="Proteomes" id="UP000234323"/>
    </source>
</evidence>
<accession>A0A2I1GPE9</accession>
<reference evidence="1 2" key="1">
    <citation type="submission" date="2015-10" db="EMBL/GenBank/DDBJ databases">
        <title>Genome analyses suggest a sexual origin of heterokaryosis in a supposedly ancient asexual fungus.</title>
        <authorList>
            <person name="Ropars J."/>
            <person name="Sedzielewska K."/>
            <person name="Noel J."/>
            <person name="Charron P."/>
            <person name="Farinelli L."/>
            <person name="Marton T."/>
            <person name="Kruger M."/>
            <person name="Pelin A."/>
            <person name="Brachmann A."/>
            <person name="Corradi N."/>
        </authorList>
    </citation>
    <scope>NUCLEOTIDE SEQUENCE [LARGE SCALE GENOMIC DNA]</scope>
    <source>
        <strain evidence="1 2">A4</strain>
    </source>
</reference>
<evidence type="ECO:0000313" key="1">
    <source>
        <dbReference type="EMBL" id="PKY48522.1"/>
    </source>
</evidence>
<keyword evidence="2" id="KW-1185">Reference proteome</keyword>